<dbReference type="PANTHER" id="PTHR44329">
    <property type="entry name" value="SERINE/THREONINE-PROTEIN KINASE TNNI3K-RELATED"/>
    <property type="match status" value="1"/>
</dbReference>
<dbReference type="OrthoDB" id="4062651at2759"/>
<dbReference type="GO" id="GO:0004674">
    <property type="term" value="F:protein serine/threonine kinase activity"/>
    <property type="evidence" value="ECO:0007669"/>
    <property type="project" value="TreeGrafter"/>
</dbReference>
<dbReference type="PROSITE" id="PS00108">
    <property type="entry name" value="PROTEIN_KINASE_ST"/>
    <property type="match status" value="1"/>
</dbReference>
<dbReference type="HOGENOM" id="CLU_000288_7_18_1"/>
<organism evidence="2 3">
    <name type="scientific">Botryobasidium botryosum (strain FD-172 SS1)</name>
    <dbReference type="NCBI Taxonomy" id="930990"/>
    <lineage>
        <taxon>Eukaryota</taxon>
        <taxon>Fungi</taxon>
        <taxon>Dikarya</taxon>
        <taxon>Basidiomycota</taxon>
        <taxon>Agaricomycotina</taxon>
        <taxon>Agaricomycetes</taxon>
        <taxon>Cantharellales</taxon>
        <taxon>Botryobasidiaceae</taxon>
        <taxon>Botryobasidium</taxon>
    </lineage>
</organism>
<dbReference type="SUPFAM" id="SSF56112">
    <property type="entry name" value="Protein kinase-like (PK-like)"/>
    <property type="match status" value="1"/>
</dbReference>
<feature type="domain" description="Protein kinase" evidence="1">
    <location>
        <begin position="1"/>
        <end position="218"/>
    </location>
</feature>
<gene>
    <name evidence="2" type="ORF">BOTBODRAFT_105598</name>
</gene>
<dbReference type="InterPro" id="IPR001245">
    <property type="entry name" value="Ser-Thr/Tyr_kinase_cat_dom"/>
</dbReference>
<dbReference type="InterPro" id="IPR011009">
    <property type="entry name" value="Kinase-like_dom_sf"/>
</dbReference>
<protein>
    <recommendedName>
        <fullName evidence="1">Protein kinase domain-containing protein</fullName>
    </recommendedName>
</protein>
<dbReference type="InParanoid" id="A0A067MPQ7"/>
<dbReference type="PROSITE" id="PS50011">
    <property type="entry name" value="PROTEIN_KINASE_DOM"/>
    <property type="match status" value="1"/>
</dbReference>
<name>A0A067MPQ7_BOTB1</name>
<proteinExistence type="predicted"/>
<evidence type="ECO:0000313" key="2">
    <source>
        <dbReference type="EMBL" id="KDQ17554.1"/>
    </source>
</evidence>
<dbReference type="InterPro" id="IPR000719">
    <property type="entry name" value="Prot_kinase_dom"/>
</dbReference>
<dbReference type="GO" id="GO:0005524">
    <property type="term" value="F:ATP binding"/>
    <property type="evidence" value="ECO:0007669"/>
    <property type="project" value="InterPro"/>
</dbReference>
<dbReference type="PIRSF" id="PIRSF000654">
    <property type="entry name" value="Integrin-linked_kinase"/>
    <property type="match status" value="1"/>
</dbReference>
<accession>A0A067MPQ7</accession>
<evidence type="ECO:0000259" key="1">
    <source>
        <dbReference type="PROSITE" id="PS50011"/>
    </source>
</evidence>
<dbReference type="InterPro" id="IPR008271">
    <property type="entry name" value="Ser/Thr_kinase_AS"/>
</dbReference>
<reference evidence="3" key="1">
    <citation type="journal article" date="2014" name="Proc. Natl. Acad. Sci. U.S.A.">
        <title>Extensive sampling of basidiomycete genomes demonstrates inadequacy of the white-rot/brown-rot paradigm for wood decay fungi.</title>
        <authorList>
            <person name="Riley R."/>
            <person name="Salamov A.A."/>
            <person name="Brown D.W."/>
            <person name="Nagy L.G."/>
            <person name="Floudas D."/>
            <person name="Held B.W."/>
            <person name="Levasseur A."/>
            <person name="Lombard V."/>
            <person name="Morin E."/>
            <person name="Otillar R."/>
            <person name="Lindquist E.A."/>
            <person name="Sun H."/>
            <person name="LaButti K.M."/>
            <person name="Schmutz J."/>
            <person name="Jabbour D."/>
            <person name="Luo H."/>
            <person name="Baker S.E."/>
            <person name="Pisabarro A.G."/>
            <person name="Walton J.D."/>
            <person name="Blanchette R.A."/>
            <person name="Henrissat B."/>
            <person name="Martin F."/>
            <person name="Cullen D."/>
            <person name="Hibbett D.S."/>
            <person name="Grigoriev I.V."/>
        </authorList>
    </citation>
    <scope>NUCLEOTIDE SEQUENCE [LARGE SCALE GENOMIC DNA]</scope>
    <source>
        <strain evidence="3">FD-172 SS1</strain>
    </source>
</reference>
<dbReference type="InterPro" id="IPR051681">
    <property type="entry name" value="Ser/Thr_Kinases-Pseudokinases"/>
</dbReference>
<dbReference type="AlphaFoldDB" id="A0A067MPQ7"/>
<dbReference type="Proteomes" id="UP000027195">
    <property type="component" value="Unassembled WGS sequence"/>
</dbReference>
<dbReference type="Pfam" id="PF07714">
    <property type="entry name" value="PK_Tyr_Ser-Thr"/>
    <property type="match status" value="1"/>
</dbReference>
<keyword evidence="3" id="KW-1185">Reference proteome</keyword>
<dbReference type="EMBL" id="KL198023">
    <property type="protein sequence ID" value="KDQ17554.1"/>
    <property type="molecule type" value="Genomic_DNA"/>
</dbReference>
<evidence type="ECO:0000313" key="3">
    <source>
        <dbReference type="Proteomes" id="UP000027195"/>
    </source>
</evidence>
<sequence>MREIKAWMNLRHPNILPFIGTFIEERAIYMVSPWMSNGSLPQYLKQNLRVNRLKLLQEIAEGLHYLHTLQPAVVHGDIKGDNILISDSGTACIADFGLSERLAQKSATENSNTWYTAGNPRWQAPELLNAVTYAEVRRTTQSDMFAFGRVVAGEKPFAAIENSSAIIPLVIKGLFPERPSGFGDRLWNLMKECCHLYPSNRPSAQYVVHRLRKPHGVRAGLLAAFRASTM</sequence>
<dbReference type="STRING" id="930990.A0A067MPQ7"/>
<dbReference type="Gene3D" id="1.10.510.10">
    <property type="entry name" value="Transferase(Phosphotransferase) domain 1"/>
    <property type="match status" value="1"/>
</dbReference>
<dbReference type="PANTHER" id="PTHR44329:SF214">
    <property type="entry name" value="PROTEIN KINASE DOMAIN-CONTAINING PROTEIN"/>
    <property type="match status" value="1"/>
</dbReference>
<dbReference type="SMART" id="SM00220">
    <property type="entry name" value="S_TKc"/>
    <property type="match status" value="1"/>
</dbReference>